<dbReference type="RefSeq" id="XP_040805333.1">
    <property type="nucleotide sequence ID" value="XM_040942013.1"/>
</dbReference>
<dbReference type="GO" id="GO:0006552">
    <property type="term" value="P:L-leucine catabolic process"/>
    <property type="evidence" value="ECO:0007669"/>
    <property type="project" value="TreeGrafter"/>
</dbReference>
<dbReference type="UniPathway" id="UPA00896">
    <property type="reaction ID" value="UER00863"/>
</dbReference>
<gene>
    <name evidence="9" type="ORF">BO72DRAFT_395845</name>
</gene>
<feature type="compositionally biased region" description="Basic and acidic residues" evidence="7">
    <location>
        <begin position="617"/>
        <end position="627"/>
    </location>
</feature>
<dbReference type="Gene3D" id="3.90.226.10">
    <property type="entry name" value="2-enoyl-CoA Hydratase, Chain A, domain 1"/>
    <property type="match status" value="1"/>
</dbReference>
<dbReference type="SUPFAM" id="SSF52096">
    <property type="entry name" value="ClpP/crotonase"/>
    <property type="match status" value="1"/>
</dbReference>
<dbReference type="OrthoDB" id="10253869at2759"/>
<dbReference type="EMBL" id="KZ824625">
    <property type="protein sequence ID" value="RAK81323.1"/>
    <property type="molecule type" value="Genomic_DNA"/>
</dbReference>
<dbReference type="InterPro" id="IPR029045">
    <property type="entry name" value="ClpP/crotonase-like_dom_sf"/>
</dbReference>
<protein>
    <recommendedName>
        <fullName evidence="3">hydroxymethylglutaryl-CoA lyase</fullName>
        <ecNumber evidence="3">4.1.3.4</ecNumber>
    </recommendedName>
</protein>
<dbReference type="GO" id="GO:0046872">
    <property type="term" value="F:metal ion binding"/>
    <property type="evidence" value="ECO:0007669"/>
    <property type="project" value="UniProtKB-KW"/>
</dbReference>
<dbReference type="GO" id="GO:0046951">
    <property type="term" value="P:ketone body biosynthetic process"/>
    <property type="evidence" value="ECO:0007669"/>
    <property type="project" value="TreeGrafter"/>
</dbReference>
<evidence type="ECO:0000256" key="7">
    <source>
        <dbReference type="SAM" id="MobiDB-lite"/>
    </source>
</evidence>
<keyword evidence="4" id="KW-0479">Metal-binding</keyword>
<evidence type="ECO:0000259" key="8">
    <source>
        <dbReference type="PROSITE" id="PS50991"/>
    </source>
</evidence>
<sequence>MHKPPPTERYRGNIYSLRETNMTPSSVRIVEVGPRDGLQNITTPIPTPIKLELILRLHQTGLKTIELTSIVSPRRIPQLADCRNLLEHPSIQSLGGDSPDLRLPVLVPNLKGLKVCQALNVKEIAVFVSATEGFSRANINCSVEVGLARAREVVGRAVQDGLAVRGYVSCIFCDPYDGPTPPDAVLRCVQALLQAGCYEVSLGDTLGVGSPAKVRHLLHHLTNSGGIPVGALAGHFHDTYGQAVANIWEAYTCGVRVFDSSVAGLGGCPFAPGAKGNAATEDVVYMFQETGVETGVDLARLVETGIWIANQLPGGENGSRAGVALARKTAAKAPACTPPSLTAQAQGQVPLPAFRWTLAIDAEGMRLFRCGVNLKIVLNRPRNGNALTAAMIAELHSVMHTASSDPAVSRVVITGTGRFFCTGMDLGKNTPVAQGKESSEAQFAKLAELFEVIDRCPKVTIACLNGPAFGGGVGLAFACDLRLCTKLATVTLSEGKLGLCPATISKYIIREWGTAFARGAMLSARPVNPDQLHSLGLVAEVAEDPGDLDKKLDALLVRLRQVSPDASHMSKELVRLAWKHAGKDEQASGIKALFHEMMRPDGDGAHGVREFQSGRPVDWDAHAQKTK</sequence>
<proteinExistence type="inferred from homology"/>
<evidence type="ECO:0000256" key="4">
    <source>
        <dbReference type="ARBA" id="ARBA00022723"/>
    </source>
</evidence>
<keyword evidence="5" id="KW-0456">Lyase</keyword>
<dbReference type="SUPFAM" id="SSF51569">
    <property type="entry name" value="Aldolase"/>
    <property type="match status" value="1"/>
</dbReference>
<comment type="catalytic activity">
    <reaction evidence="6">
        <text>(3S)-3-hydroxy-3-methylglutaryl-CoA = acetoacetate + acetyl-CoA</text>
        <dbReference type="Rhea" id="RHEA:24404"/>
        <dbReference type="ChEBI" id="CHEBI:13705"/>
        <dbReference type="ChEBI" id="CHEBI:43074"/>
        <dbReference type="ChEBI" id="CHEBI:57288"/>
        <dbReference type="EC" id="4.1.3.4"/>
    </reaction>
</comment>
<comment type="similarity">
    <text evidence="2">Belongs to the HMG-CoA lyase family.</text>
</comment>
<evidence type="ECO:0000313" key="10">
    <source>
        <dbReference type="Proteomes" id="UP000249789"/>
    </source>
</evidence>
<name>A0A8G1RZQ0_9EURO</name>
<keyword evidence="10" id="KW-1185">Reference proteome</keyword>
<comment type="pathway">
    <text evidence="1">Metabolic intermediate metabolism; (S)-3-hydroxy-3-methylglutaryl-CoA degradation; acetoacetate from (S)-3-hydroxy-3-methylglutaryl-CoA: step 1/1.</text>
</comment>
<dbReference type="VEuPathDB" id="FungiDB:BO72DRAFT_395845"/>
<dbReference type="Proteomes" id="UP000249789">
    <property type="component" value="Unassembled WGS sequence"/>
</dbReference>
<evidence type="ECO:0000256" key="6">
    <source>
        <dbReference type="ARBA" id="ARBA00049877"/>
    </source>
</evidence>
<dbReference type="InterPro" id="IPR043594">
    <property type="entry name" value="HMGL"/>
</dbReference>
<dbReference type="PROSITE" id="PS50991">
    <property type="entry name" value="PYR_CT"/>
    <property type="match status" value="1"/>
</dbReference>
<feature type="non-terminal residue" evidence="9">
    <location>
        <position position="627"/>
    </location>
</feature>
<dbReference type="NCBIfam" id="NF004283">
    <property type="entry name" value="PRK05692.1"/>
    <property type="match status" value="1"/>
</dbReference>
<dbReference type="GO" id="GO:0004419">
    <property type="term" value="F:hydroxymethylglutaryl-CoA lyase activity"/>
    <property type="evidence" value="ECO:0007669"/>
    <property type="project" value="UniProtKB-EC"/>
</dbReference>
<dbReference type="Gene3D" id="3.20.20.70">
    <property type="entry name" value="Aldolase class I"/>
    <property type="match status" value="1"/>
</dbReference>
<evidence type="ECO:0000256" key="5">
    <source>
        <dbReference type="ARBA" id="ARBA00023239"/>
    </source>
</evidence>
<evidence type="ECO:0000256" key="2">
    <source>
        <dbReference type="ARBA" id="ARBA00009405"/>
    </source>
</evidence>
<dbReference type="PANTHER" id="PTHR42738">
    <property type="entry name" value="HYDROXYMETHYLGLUTARYL-COA LYASE"/>
    <property type="match status" value="1"/>
</dbReference>
<dbReference type="CDD" id="cd07938">
    <property type="entry name" value="DRE_TIM_HMGL"/>
    <property type="match status" value="1"/>
</dbReference>
<dbReference type="GeneID" id="63859346"/>
<dbReference type="InterPro" id="IPR013785">
    <property type="entry name" value="Aldolase_TIM"/>
</dbReference>
<feature type="domain" description="Pyruvate carboxyltransferase" evidence="8">
    <location>
        <begin position="27"/>
        <end position="302"/>
    </location>
</feature>
<dbReference type="CDD" id="cd06558">
    <property type="entry name" value="crotonase-like"/>
    <property type="match status" value="1"/>
</dbReference>
<feature type="region of interest" description="Disordered" evidence="7">
    <location>
        <begin position="604"/>
        <end position="627"/>
    </location>
</feature>
<evidence type="ECO:0000256" key="3">
    <source>
        <dbReference type="ARBA" id="ARBA00012910"/>
    </source>
</evidence>
<dbReference type="AlphaFoldDB" id="A0A8G1RZQ0"/>
<dbReference type="Pfam" id="PF00378">
    <property type="entry name" value="ECH_1"/>
    <property type="match status" value="1"/>
</dbReference>
<dbReference type="Pfam" id="PF00682">
    <property type="entry name" value="HMGL-like"/>
    <property type="match status" value="1"/>
</dbReference>
<dbReference type="EC" id="4.1.3.4" evidence="3"/>
<dbReference type="InterPro" id="IPR000891">
    <property type="entry name" value="PYR_CT"/>
</dbReference>
<evidence type="ECO:0000313" key="9">
    <source>
        <dbReference type="EMBL" id="RAK81323.1"/>
    </source>
</evidence>
<dbReference type="InterPro" id="IPR001753">
    <property type="entry name" value="Enoyl-CoA_hydra/iso"/>
</dbReference>
<evidence type="ECO:0000256" key="1">
    <source>
        <dbReference type="ARBA" id="ARBA00005143"/>
    </source>
</evidence>
<reference evidence="9 10" key="1">
    <citation type="submission" date="2018-02" db="EMBL/GenBank/DDBJ databases">
        <title>The genomes of Aspergillus section Nigri reveals drivers in fungal speciation.</title>
        <authorList>
            <consortium name="DOE Joint Genome Institute"/>
            <person name="Vesth T.C."/>
            <person name="Nybo J."/>
            <person name="Theobald S."/>
            <person name="Brandl J."/>
            <person name="Frisvad J.C."/>
            <person name="Nielsen K.F."/>
            <person name="Lyhne E.K."/>
            <person name="Kogle M.E."/>
            <person name="Kuo A."/>
            <person name="Riley R."/>
            <person name="Clum A."/>
            <person name="Nolan M."/>
            <person name="Lipzen A."/>
            <person name="Salamov A."/>
            <person name="Henrissat B."/>
            <person name="Wiebenga A."/>
            <person name="De vries R.P."/>
            <person name="Grigoriev I.V."/>
            <person name="Mortensen U.H."/>
            <person name="Andersen M.R."/>
            <person name="Baker S.E."/>
        </authorList>
    </citation>
    <scope>NUCLEOTIDE SEQUENCE [LARGE SCALE GENOMIC DNA]</scope>
    <source>
        <strain evidence="9 10">CBS 313.89</strain>
    </source>
</reference>
<dbReference type="FunFam" id="3.20.20.70:FF:000201">
    <property type="entry name" value="Hydroxymethylglutaryl-CoA lyase"/>
    <property type="match status" value="1"/>
</dbReference>
<dbReference type="PANTHER" id="PTHR42738:SF17">
    <property type="entry name" value="HYDROXYMETHYLGLUTARYL-COA LYASE"/>
    <property type="match status" value="1"/>
</dbReference>
<accession>A0A8G1RZQ0</accession>
<organism evidence="9 10">
    <name type="scientific">Aspergillus fijiensis CBS 313.89</name>
    <dbReference type="NCBI Taxonomy" id="1448319"/>
    <lineage>
        <taxon>Eukaryota</taxon>
        <taxon>Fungi</taxon>
        <taxon>Dikarya</taxon>
        <taxon>Ascomycota</taxon>
        <taxon>Pezizomycotina</taxon>
        <taxon>Eurotiomycetes</taxon>
        <taxon>Eurotiomycetidae</taxon>
        <taxon>Eurotiales</taxon>
        <taxon>Aspergillaceae</taxon>
        <taxon>Aspergillus</taxon>
    </lineage>
</organism>